<evidence type="ECO:0000256" key="1">
    <source>
        <dbReference type="SAM" id="Phobius"/>
    </source>
</evidence>
<evidence type="ECO:0000313" key="2">
    <source>
        <dbReference type="EMBL" id="PWH83975.1"/>
    </source>
</evidence>
<dbReference type="RefSeq" id="WP_109351981.1">
    <property type="nucleotide sequence ID" value="NZ_QFRI01000001.1"/>
</dbReference>
<keyword evidence="3" id="KW-1185">Reference proteome</keyword>
<keyword evidence="1" id="KW-1133">Transmembrane helix</keyword>
<protein>
    <recommendedName>
        <fullName evidence="4">Fimbrial assembly protein (PilN)</fullName>
    </recommendedName>
</protein>
<sequence>MLDNFWTYLQFGNRFCAVEHTSNEDAEVIYATLLNRSKKELNIESSFEEKKIEDLSNKLHKNQHIVLVLNNDKVLSKTIESEQQDSLKLVYKAFSNINLEDFYFEVLSQKNKHFIALCRKDYVNNLIEEYSKQNLSIINVSLGNNLIVNISEFIDKNRVYTSNSIIQFENNQVLQIEKDSIPLESYDINGLTISNNHLLSFSGALQTVLNSNTTKTNFSEEKGSLLNNYKQKRFFDQFLKIGGLFILGLLLINFFAFNHYFNKVNELKQVSEINQSTKNQIIKLNESVSKKQKTVDDLLKSNCSKSSFYNDRIINILPKSILLSEFNYQPLLKRIKTDKGIEVDKNSISISGDSNNSEVFSSYINQLEQEDWINKVDIINYGTTSSNTSNFKIKIVLNDE</sequence>
<reference evidence="2" key="2">
    <citation type="submission" date="2018-05" db="EMBL/GenBank/DDBJ databases">
        <authorList>
            <person name="Lanie J.A."/>
            <person name="Ng W.-L."/>
            <person name="Kazmierczak K.M."/>
            <person name="Andrzejewski T.M."/>
            <person name="Davidsen T.M."/>
            <person name="Wayne K.J."/>
            <person name="Tettelin H."/>
            <person name="Glass J.I."/>
            <person name="Rusch D."/>
            <person name="Podicherti R."/>
            <person name="Tsui H.-C.T."/>
            <person name="Winkler M.E."/>
        </authorList>
    </citation>
    <scope>NUCLEOTIDE SEQUENCE [LARGE SCALE GENOMIC DNA]</scope>
    <source>
        <strain evidence="2">ZY111</strain>
    </source>
</reference>
<dbReference type="Proteomes" id="UP000245375">
    <property type="component" value="Unassembled WGS sequence"/>
</dbReference>
<dbReference type="OrthoDB" id="1186626at2"/>
<comment type="caution">
    <text evidence="2">The sequence shown here is derived from an EMBL/GenBank/DDBJ whole genome shotgun (WGS) entry which is preliminary data.</text>
</comment>
<keyword evidence="1" id="KW-0812">Transmembrane</keyword>
<keyword evidence="1" id="KW-0472">Membrane</keyword>
<reference evidence="2" key="1">
    <citation type="submission" date="2018-05" db="EMBL/GenBank/DDBJ databases">
        <title>Algibacter marinivivus sp. nov., isolated from sample around a algae.</title>
        <authorList>
            <person name="Zhong X."/>
        </authorList>
    </citation>
    <scope>NUCLEOTIDE SEQUENCE [LARGE SCALE GENOMIC DNA]</scope>
    <source>
        <strain evidence="2">ZY111</strain>
    </source>
</reference>
<gene>
    <name evidence="2" type="ORF">DIS18_05355</name>
</gene>
<evidence type="ECO:0000313" key="3">
    <source>
        <dbReference type="Proteomes" id="UP000245375"/>
    </source>
</evidence>
<evidence type="ECO:0008006" key="4">
    <source>
        <dbReference type="Google" id="ProtNLM"/>
    </source>
</evidence>
<organism evidence="2 3">
    <name type="scientific">Algibacter marinivivus</name>
    <dbReference type="NCBI Taxonomy" id="2100723"/>
    <lineage>
        <taxon>Bacteria</taxon>
        <taxon>Pseudomonadati</taxon>
        <taxon>Bacteroidota</taxon>
        <taxon>Flavobacteriia</taxon>
        <taxon>Flavobacteriales</taxon>
        <taxon>Flavobacteriaceae</taxon>
        <taxon>Algibacter</taxon>
    </lineage>
</organism>
<feature type="transmembrane region" description="Helical" evidence="1">
    <location>
        <begin position="238"/>
        <end position="261"/>
    </location>
</feature>
<name>A0A2U2X843_9FLAO</name>
<dbReference type="EMBL" id="QFRI01000001">
    <property type="protein sequence ID" value="PWH83975.1"/>
    <property type="molecule type" value="Genomic_DNA"/>
</dbReference>
<dbReference type="AlphaFoldDB" id="A0A2U2X843"/>
<accession>A0A2U2X843</accession>
<proteinExistence type="predicted"/>